<evidence type="ECO:0000313" key="3">
    <source>
        <dbReference type="Proteomes" id="UP000000417"/>
    </source>
</evidence>
<feature type="region of interest" description="Disordered" evidence="1">
    <location>
        <begin position="145"/>
        <end position="200"/>
    </location>
</feature>
<gene>
    <name evidence="2" type="ordered locus">STH862</name>
</gene>
<dbReference type="AlphaFoldDB" id="Q67R46"/>
<sequence length="200" mass="21300">MAVAAVPGHRRRVPFECEVWRGRGLRYRRGVAVAAPKRHEVSYGAHDQAERRRSRSSLTWPSVPTRKTPAPSRFVLQRASDVPQQVSCTVRAGALARFQVSVGAGAGKRSGPSPSSVTAGVGLAPATSSRNAAQVDMGVPRTAELSNPRASFDSKRSPNVLVPHMRTGNRMGGRLARSNCAQASPGDSKSRIWPIPTGGS</sequence>
<evidence type="ECO:0000313" key="2">
    <source>
        <dbReference type="EMBL" id="BAD39847.1"/>
    </source>
</evidence>
<feature type="compositionally biased region" description="Basic and acidic residues" evidence="1">
    <location>
        <begin position="42"/>
        <end position="51"/>
    </location>
</feature>
<dbReference type="KEGG" id="sth:STH862"/>
<reference evidence="2 3" key="1">
    <citation type="journal article" date="2004" name="Nucleic Acids Res.">
        <title>Genome sequence of Symbiobacterium thermophilum, an uncultivable bacterium that depends on microbial commensalism.</title>
        <authorList>
            <person name="Ueda K."/>
            <person name="Yamashita A."/>
            <person name="Ishikawa J."/>
            <person name="Shimada M."/>
            <person name="Watsuji T."/>
            <person name="Morimura K."/>
            <person name="Ikeda H."/>
            <person name="Hattori M."/>
            <person name="Beppu T."/>
        </authorList>
    </citation>
    <scope>NUCLEOTIDE SEQUENCE [LARGE SCALE GENOMIC DNA]</scope>
    <source>
        <strain evidence="3">T / IAM 14863</strain>
    </source>
</reference>
<dbReference type="Proteomes" id="UP000000417">
    <property type="component" value="Chromosome"/>
</dbReference>
<accession>Q67R46</accession>
<feature type="region of interest" description="Disordered" evidence="1">
    <location>
        <begin position="42"/>
        <end position="69"/>
    </location>
</feature>
<evidence type="ECO:0000256" key="1">
    <source>
        <dbReference type="SAM" id="MobiDB-lite"/>
    </source>
</evidence>
<organism evidence="2 3">
    <name type="scientific">Symbiobacterium thermophilum (strain DSM 24528 / JCM 14929 / IAM 14863 / T)</name>
    <dbReference type="NCBI Taxonomy" id="292459"/>
    <lineage>
        <taxon>Bacteria</taxon>
        <taxon>Bacillati</taxon>
        <taxon>Bacillota</taxon>
        <taxon>Clostridia</taxon>
        <taxon>Eubacteriales</taxon>
        <taxon>Symbiobacteriaceae</taxon>
        <taxon>Symbiobacterium</taxon>
    </lineage>
</organism>
<name>Q67R46_SYMTH</name>
<protein>
    <submittedName>
        <fullName evidence="2">Uncharacterized protein</fullName>
    </submittedName>
</protein>
<dbReference type="EMBL" id="AP006840">
    <property type="protein sequence ID" value="BAD39847.1"/>
    <property type="molecule type" value="Genomic_DNA"/>
</dbReference>
<keyword evidence="3" id="KW-1185">Reference proteome</keyword>
<dbReference type="HOGENOM" id="CLU_1365623_0_0_9"/>
<proteinExistence type="predicted"/>